<name>A0A9W6NDE7_9HYPH</name>
<dbReference type="Proteomes" id="UP001143330">
    <property type="component" value="Unassembled WGS sequence"/>
</dbReference>
<reference evidence="1" key="1">
    <citation type="journal article" date="2014" name="Int. J. Syst. Evol. Microbiol.">
        <title>Complete genome sequence of Corynebacterium casei LMG S-19264T (=DSM 44701T), isolated from a smear-ripened cheese.</title>
        <authorList>
            <consortium name="US DOE Joint Genome Institute (JGI-PGF)"/>
            <person name="Walter F."/>
            <person name="Albersmeier A."/>
            <person name="Kalinowski J."/>
            <person name="Ruckert C."/>
        </authorList>
    </citation>
    <scope>NUCLEOTIDE SEQUENCE</scope>
    <source>
        <strain evidence="1">VKM B-2789</strain>
    </source>
</reference>
<accession>A0A9W6NDE7</accession>
<comment type="caution">
    <text evidence="1">The sequence shown here is derived from an EMBL/GenBank/DDBJ whole genome shotgun (WGS) entry which is preliminary data.</text>
</comment>
<proteinExistence type="predicted"/>
<protein>
    <submittedName>
        <fullName evidence="1">Uncharacterized protein</fullName>
    </submittedName>
</protein>
<sequence>MADRPLYILHTVTRDDMSVLWEVAADTEVGASAGLDAVHERAAHGGTVWDQSPILPCVDGGFHCAGYARFPGHGAEPWHIESTPFFSSNAAAAGSRHRSRQESAQ</sequence>
<dbReference type="RefSeq" id="WP_213363686.1">
    <property type="nucleotide sequence ID" value="NZ_BSFM01000021.1"/>
</dbReference>
<evidence type="ECO:0000313" key="1">
    <source>
        <dbReference type="EMBL" id="GLK86650.1"/>
    </source>
</evidence>
<reference evidence="1" key="2">
    <citation type="submission" date="2023-01" db="EMBL/GenBank/DDBJ databases">
        <authorList>
            <person name="Sun Q."/>
            <person name="Evtushenko L."/>
        </authorList>
    </citation>
    <scope>NUCLEOTIDE SEQUENCE</scope>
    <source>
        <strain evidence="1">VKM B-2789</strain>
    </source>
</reference>
<dbReference type="AlphaFoldDB" id="A0A9W6NDE7"/>
<gene>
    <name evidence="1" type="ORF">GCM10017653_47200</name>
</gene>
<dbReference type="EMBL" id="BSFM01000021">
    <property type="protein sequence ID" value="GLK86650.1"/>
    <property type="molecule type" value="Genomic_DNA"/>
</dbReference>
<keyword evidence="2" id="KW-1185">Reference proteome</keyword>
<organism evidence="1 2">
    <name type="scientific">Ancylobacter defluvii</name>
    <dbReference type="NCBI Taxonomy" id="1282440"/>
    <lineage>
        <taxon>Bacteria</taxon>
        <taxon>Pseudomonadati</taxon>
        <taxon>Pseudomonadota</taxon>
        <taxon>Alphaproteobacteria</taxon>
        <taxon>Hyphomicrobiales</taxon>
        <taxon>Xanthobacteraceae</taxon>
        <taxon>Ancylobacter</taxon>
    </lineage>
</organism>
<evidence type="ECO:0000313" key="2">
    <source>
        <dbReference type="Proteomes" id="UP001143330"/>
    </source>
</evidence>